<keyword evidence="2" id="KW-0732">Signal</keyword>
<proteinExistence type="predicted"/>
<evidence type="ECO:0000313" key="3">
    <source>
        <dbReference type="EMBL" id="PWW24187.1"/>
    </source>
</evidence>
<organism evidence="3 4">
    <name type="scientific">Geodermatophilus normandii</name>
    <dbReference type="NCBI Taxonomy" id="1137989"/>
    <lineage>
        <taxon>Bacteria</taxon>
        <taxon>Bacillati</taxon>
        <taxon>Actinomycetota</taxon>
        <taxon>Actinomycetes</taxon>
        <taxon>Geodermatophilales</taxon>
        <taxon>Geodermatophilaceae</taxon>
        <taxon>Geodermatophilus</taxon>
    </lineage>
</organism>
<sequence>MGGHVGVAALMLAHALLAPAGHAHDGPTAPDAGTWAPGVLLLLAGLGVLLGLTRWAVGTDVPVRCRPGQMPAAGGSSGRRVPQA</sequence>
<dbReference type="Proteomes" id="UP000246661">
    <property type="component" value="Unassembled WGS sequence"/>
</dbReference>
<name>A0A317QMV5_9ACTN</name>
<protein>
    <submittedName>
        <fullName evidence="3">Uncharacterized protein</fullName>
    </submittedName>
</protein>
<reference evidence="4" key="1">
    <citation type="submission" date="2018-05" db="EMBL/GenBank/DDBJ databases">
        <authorList>
            <person name="Klenk H.-P."/>
            <person name="Huntemann M."/>
            <person name="Clum A."/>
            <person name="Pillay M."/>
            <person name="Palaniappan K."/>
            <person name="Varghese N."/>
            <person name="Mikhailova N."/>
            <person name="Stamatis D."/>
            <person name="Reddy T."/>
            <person name="Daum C."/>
            <person name="Shapiro N."/>
            <person name="Ivanova N."/>
            <person name="Kyrpides N."/>
            <person name="Woyke T."/>
        </authorList>
    </citation>
    <scope>NUCLEOTIDE SEQUENCE [LARGE SCALE GENOMIC DNA]</scope>
    <source>
        <strain evidence="4">DSM 45417</strain>
    </source>
</reference>
<evidence type="ECO:0000313" key="4">
    <source>
        <dbReference type="Proteomes" id="UP000246661"/>
    </source>
</evidence>
<gene>
    <name evidence="3" type="ORF">JD79_03365</name>
</gene>
<accession>A0A317QMV5</accession>
<evidence type="ECO:0000256" key="1">
    <source>
        <dbReference type="SAM" id="Phobius"/>
    </source>
</evidence>
<evidence type="ECO:0000256" key="2">
    <source>
        <dbReference type="SAM" id="SignalP"/>
    </source>
</evidence>
<feature type="signal peptide" evidence="2">
    <location>
        <begin position="1"/>
        <end position="23"/>
    </location>
</feature>
<keyword evidence="1" id="KW-1133">Transmembrane helix</keyword>
<feature type="chain" id="PRO_5016459662" evidence="2">
    <location>
        <begin position="24"/>
        <end position="84"/>
    </location>
</feature>
<keyword evidence="4" id="KW-1185">Reference proteome</keyword>
<dbReference type="AlphaFoldDB" id="A0A317QMV5"/>
<feature type="transmembrane region" description="Helical" evidence="1">
    <location>
        <begin position="39"/>
        <end position="57"/>
    </location>
</feature>
<dbReference type="EMBL" id="QGTX01000001">
    <property type="protein sequence ID" value="PWW24187.1"/>
    <property type="molecule type" value="Genomic_DNA"/>
</dbReference>
<keyword evidence="1" id="KW-0472">Membrane</keyword>
<comment type="caution">
    <text evidence="3">The sequence shown here is derived from an EMBL/GenBank/DDBJ whole genome shotgun (WGS) entry which is preliminary data.</text>
</comment>
<keyword evidence="1" id="KW-0812">Transmembrane</keyword>